<accession>A0AAX6MIT5</accession>
<reference evidence="1 2" key="1">
    <citation type="journal article" date="2024" name="Front Chem Biol">
        <title>Unveiling the potential of Daldinia eschscholtzii MFLUCC 19-0629 through bioactivity and bioinformatics studies for enhanced sustainable agriculture production.</title>
        <authorList>
            <person name="Brooks S."/>
            <person name="Weaver J.A."/>
            <person name="Klomchit A."/>
            <person name="Alharthi S.A."/>
            <person name="Onlamun T."/>
            <person name="Nurani R."/>
            <person name="Vong T.K."/>
            <person name="Alberti F."/>
            <person name="Greco C."/>
        </authorList>
    </citation>
    <scope>NUCLEOTIDE SEQUENCE [LARGE SCALE GENOMIC DNA]</scope>
    <source>
        <strain evidence="1">MFLUCC 19-0629</strain>
    </source>
</reference>
<sequence length="73" mass="8458">MWRFAVQGNSVIEGATFLTDFVSTHAIRSLRYLEIQVDLANYAKWMFVLYKVEPALSNLQYLDIRSTDDKTPV</sequence>
<keyword evidence="2" id="KW-1185">Reference proteome</keyword>
<organism evidence="1 2">
    <name type="scientific">Daldinia eschscholtzii</name>
    <dbReference type="NCBI Taxonomy" id="292717"/>
    <lineage>
        <taxon>Eukaryota</taxon>
        <taxon>Fungi</taxon>
        <taxon>Dikarya</taxon>
        <taxon>Ascomycota</taxon>
        <taxon>Pezizomycotina</taxon>
        <taxon>Sordariomycetes</taxon>
        <taxon>Xylariomycetidae</taxon>
        <taxon>Xylariales</taxon>
        <taxon>Hypoxylaceae</taxon>
        <taxon>Daldinia</taxon>
    </lineage>
</organism>
<name>A0AAX6MIT5_9PEZI</name>
<dbReference type="AlphaFoldDB" id="A0AAX6MIT5"/>
<comment type="caution">
    <text evidence="1">The sequence shown here is derived from an EMBL/GenBank/DDBJ whole genome shotgun (WGS) entry which is preliminary data.</text>
</comment>
<gene>
    <name evidence="1" type="ORF">Daesc_006862</name>
</gene>
<dbReference type="EMBL" id="JBANMG010000006">
    <property type="protein sequence ID" value="KAK6952327.1"/>
    <property type="molecule type" value="Genomic_DNA"/>
</dbReference>
<evidence type="ECO:0000313" key="1">
    <source>
        <dbReference type="EMBL" id="KAK6952327.1"/>
    </source>
</evidence>
<evidence type="ECO:0000313" key="2">
    <source>
        <dbReference type="Proteomes" id="UP001369815"/>
    </source>
</evidence>
<protein>
    <submittedName>
        <fullName evidence="1">Uncharacterized protein</fullName>
    </submittedName>
</protein>
<dbReference type="Proteomes" id="UP001369815">
    <property type="component" value="Unassembled WGS sequence"/>
</dbReference>
<proteinExistence type="predicted"/>